<proteinExistence type="predicted"/>
<dbReference type="Gene3D" id="1.25.40.10">
    <property type="entry name" value="Tetratricopeptide repeat domain"/>
    <property type="match status" value="1"/>
</dbReference>
<evidence type="ECO:0000256" key="1">
    <source>
        <dbReference type="SAM" id="Phobius"/>
    </source>
</evidence>
<gene>
    <name evidence="2" type="ORF">LSH36_8g08046</name>
</gene>
<evidence type="ECO:0000313" key="3">
    <source>
        <dbReference type="Proteomes" id="UP001208570"/>
    </source>
</evidence>
<dbReference type="PANTHER" id="PTHR16056:SF37">
    <property type="entry name" value="REGULATOR OF MICROTUBULE DYNAMICS PROTEIN 3-LIKE ISOFORM X1"/>
    <property type="match status" value="1"/>
</dbReference>
<dbReference type="GO" id="GO:0005739">
    <property type="term" value="C:mitochondrion"/>
    <property type="evidence" value="ECO:0007669"/>
    <property type="project" value="TreeGrafter"/>
</dbReference>
<protein>
    <submittedName>
        <fullName evidence="2">Uncharacterized protein</fullName>
    </submittedName>
</protein>
<sequence length="359" mass="40900">MASFWRAHSHVIFALGAGIAVGASITLLVHRLSHTFGRDLSRLIIQIENLKHDVELLRSTLEQNTAVSAQGYYSVHESSGEDDDEFQEAFEGNEEQFQDRSLTSDDFVSIPSSESLSSSAAFRLFREVDSLLDGDDDDKQRAFDLLKAEEESLRIQPEYLWRMAKAAFSLSQIEGAKGDEEEKKRFIYMSKDFAVRSLQFNGRNSNAHKWCAITLGSVGDYEGTQTKILNGFKFKEHIEKAIEIAPNDPSSLHLMGRWCYGVYMLSWLERKAAAALFATPPTATIDEALENFLKADKLSPGKWKENTLFIAKCYIEKRDYYSAVEWLDKANNIESISQDDRNSQKEIDNFLYQYGAYRR</sequence>
<reference evidence="2" key="1">
    <citation type="journal article" date="2023" name="Mol. Biol. Evol.">
        <title>Third-Generation Sequencing Reveals the Adaptive Role of the Epigenome in Three Deep-Sea Polychaetes.</title>
        <authorList>
            <person name="Perez M."/>
            <person name="Aroh O."/>
            <person name="Sun Y."/>
            <person name="Lan Y."/>
            <person name="Juniper S.K."/>
            <person name="Young C.R."/>
            <person name="Angers B."/>
            <person name="Qian P.Y."/>
        </authorList>
    </citation>
    <scope>NUCLEOTIDE SEQUENCE</scope>
    <source>
        <strain evidence="2">P08H-3</strain>
    </source>
</reference>
<dbReference type="Pfam" id="PF21033">
    <property type="entry name" value="RMD1-3"/>
    <property type="match status" value="1"/>
</dbReference>
<dbReference type="InterPro" id="IPR049039">
    <property type="entry name" value="RMD1-3_a_helical_rpt"/>
</dbReference>
<name>A0AAD9NGX6_9ANNE</name>
<dbReference type="GO" id="GO:0005876">
    <property type="term" value="C:spindle microtubule"/>
    <property type="evidence" value="ECO:0007669"/>
    <property type="project" value="TreeGrafter"/>
</dbReference>
<accession>A0AAD9NGX6</accession>
<keyword evidence="1" id="KW-0812">Transmembrane</keyword>
<keyword evidence="1" id="KW-0472">Membrane</keyword>
<dbReference type="InterPro" id="IPR011990">
    <property type="entry name" value="TPR-like_helical_dom_sf"/>
</dbReference>
<dbReference type="GO" id="GO:0097431">
    <property type="term" value="C:mitotic spindle pole"/>
    <property type="evidence" value="ECO:0007669"/>
    <property type="project" value="TreeGrafter"/>
</dbReference>
<dbReference type="SUPFAM" id="SSF48452">
    <property type="entry name" value="TPR-like"/>
    <property type="match status" value="1"/>
</dbReference>
<dbReference type="EMBL" id="JAODUP010000008">
    <property type="protein sequence ID" value="KAK2169645.1"/>
    <property type="molecule type" value="Genomic_DNA"/>
</dbReference>
<organism evidence="2 3">
    <name type="scientific">Paralvinella palmiformis</name>
    <dbReference type="NCBI Taxonomy" id="53620"/>
    <lineage>
        <taxon>Eukaryota</taxon>
        <taxon>Metazoa</taxon>
        <taxon>Spiralia</taxon>
        <taxon>Lophotrochozoa</taxon>
        <taxon>Annelida</taxon>
        <taxon>Polychaeta</taxon>
        <taxon>Sedentaria</taxon>
        <taxon>Canalipalpata</taxon>
        <taxon>Terebellida</taxon>
        <taxon>Terebelliformia</taxon>
        <taxon>Alvinellidae</taxon>
        <taxon>Paralvinella</taxon>
    </lineage>
</organism>
<keyword evidence="1" id="KW-1133">Transmembrane helix</keyword>
<evidence type="ECO:0000313" key="2">
    <source>
        <dbReference type="EMBL" id="KAK2169645.1"/>
    </source>
</evidence>
<comment type="caution">
    <text evidence="2">The sequence shown here is derived from an EMBL/GenBank/DDBJ whole genome shotgun (WGS) entry which is preliminary data.</text>
</comment>
<dbReference type="GO" id="GO:0008017">
    <property type="term" value="F:microtubule binding"/>
    <property type="evidence" value="ECO:0007669"/>
    <property type="project" value="TreeGrafter"/>
</dbReference>
<dbReference type="Proteomes" id="UP001208570">
    <property type="component" value="Unassembled WGS sequence"/>
</dbReference>
<dbReference type="PANTHER" id="PTHR16056">
    <property type="entry name" value="REGULATOR OF MICROTUBULE DYNAMICS PROTEIN"/>
    <property type="match status" value="1"/>
</dbReference>
<dbReference type="AlphaFoldDB" id="A0AAD9NGX6"/>
<feature type="transmembrane region" description="Helical" evidence="1">
    <location>
        <begin position="12"/>
        <end position="32"/>
    </location>
</feature>
<keyword evidence="3" id="KW-1185">Reference proteome</keyword>